<protein>
    <submittedName>
        <fullName evidence="3">Uncharacterized protein</fullName>
    </submittedName>
</protein>
<dbReference type="AlphaFoldDB" id="A0A9W7FSV9"/>
<name>A0A9W7FSV9_9STRA</name>
<keyword evidence="4" id="KW-1185">Reference proteome</keyword>
<feature type="transmembrane region" description="Helical" evidence="2">
    <location>
        <begin position="148"/>
        <end position="169"/>
    </location>
</feature>
<comment type="caution">
    <text evidence="3">The sequence shown here is derived from an EMBL/GenBank/DDBJ whole genome shotgun (WGS) entry which is preliminary data.</text>
</comment>
<evidence type="ECO:0000256" key="2">
    <source>
        <dbReference type="SAM" id="Phobius"/>
    </source>
</evidence>
<evidence type="ECO:0000313" key="4">
    <source>
        <dbReference type="Proteomes" id="UP001165122"/>
    </source>
</evidence>
<keyword evidence="2" id="KW-0472">Membrane</keyword>
<feature type="compositionally biased region" description="Pro residues" evidence="1">
    <location>
        <begin position="8"/>
        <end position="17"/>
    </location>
</feature>
<dbReference type="OrthoDB" id="198267at2759"/>
<proteinExistence type="predicted"/>
<feature type="region of interest" description="Disordered" evidence="1">
    <location>
        <begin position="1"/>
        <end position="21"/>
    </location>
</feature>
<feature type="compositionally biased region" description="Basic residues" evidence="1">
    <location>
        <begin position="302"/>
        <end position="317"/>
    </location>
</feature>
<keyword evidence="2" id="KW-1133">Transmembrane helix</keyword>
<feature type="transmembrane region" description="Helical" evidence="2">
    <location>
        <begin position="250"/>
        <end position="270"/>
    </location>
</feature>
<dbReference type="EMBL" id="BRXW01000299">
    <property type="protein sequence ID" value="GMI17624.1"/>
    <property type="molecule type" value="Genomic_DNA"/>
</dbReference>
<feature type="transmembrane region" description="Helical" evidence="2">
    <location>
        <begin position="70"/>
        <end position="91"/>
    </location>
</feature>
<reference evidence="4" key="1">
    <citation type="journal article" date="2023" name="Commun. Biol.">
        <title>Genome analysis of Parmales, the sister group of diatoms, reveals the evolutionary specialization of diatoms from phago-mixotrophs to photoautotrophs.</title>
        <authorList>
            <person name="Ban H."/>
            <person name="Sato S."/>
            <person name="Yoshikawa S."/>
            <person name="Yamada K."/>
            <person name="Nakamura Y."/>
            <person name="Ichinomiya M."/>
            <person name="Sato N."/>
            <person name="Blanc-Mathieu R."/>
            <person name="Endo H."/>
            <person name="Kuwata A."/>
            <person name="Ogata H."/>
        </authorList>
    </citation>
    <scope>NUCLEOTIDE SEQUENCE [LARGE SCALE GENOMIC DNA]</scope>
    <source>
        <strain evidence="4">NIES 3700</strain>
    </source>
</reference>
<feature type="transmembrane region" description="Helical" evidence="2">
    <location>
        <begin position="181"/>
        <end position="200"/>
    </location>
</feature>
<accession>A0A9W7FSV9</accession>
<gene>
    <name evidence="3" type="ORF">TrLO_g4445</name>
</gene>
<keyword evidence="2" id="KW-0812">Transmembrane</keyword>
<feature type="transmembrane region" description="Helical" evidence="2">
    <location>
        <begin position="212"/>
        <end position="230"/>
    </location>
</feature>
<feature type="transmembrane region" description="Helical" evidence="2">
    <location>
        <begin position="116"/>
        <end position="136"/>
    </location>
</feature>
<dbReference type="Proteomes" id="UP001165122">
    <property type="component" value="Unassembled WGS sequence"/>
</dbReference>
<evidence type="ECO:0000313" key="3">
    <source>
        <dbReference type="EMBL" id="GMI17624.1"/>
    </source>
</evidence>
<organism evidence="3 4">
    <name type="scientific">Triparma laevis f. longispina</name>
    <dbReference type="NCBI Taxonomy" id="1714387"/>
    <lineage>
        <taxon>Eukaryota</taxon>
        <taxon>Sar</taxon>
        <taxon>Stramenopiles</taxon>
        <taxon>Ochrophyta</taxon>
        <taxon>Bolidophyceae</taxon>
        <taxon>Parmales</taxon>
        <taxon>Triparmaceae</taxon>
        <taxon>Triparma</taxon>
    </lineage>
</organism>
<feature type="region of interest" description="Disordered" evidence="1">
    <location>
        <begin position="282"/>
        <end position="317"/>
    </location>
</feature>
<evidence type="ECO:0000256" key="1">
    <source>
        <dbReference type="SAM" id="MobiDB-lite"/>
    </source>
</evidence>
<sequence length="317" mass="36300">MVSKSKSPTPPPTSPKPVPDKIFKNIMKLTNEQRKSLLERVKKKIQTKSLSSKRAAAAASDFSLSRWWRFYCFFAACAGAAGQLSSLLGLFNSPRSPPFDPNNSWYDPWYASDSHFVYQQITFVTSTLYIYNYYSLTTNRPSGSIPRILMVYPIVTIAYFTVFTGGQIFGLTITEYMNHVFNQILHVYAVLYCDSIRRYIIKSGIGLIMKDTTFFCVAYYCWIWQCYFSLGKWPYDFLDLRVGLGNKIFFAVAAGCYAVVYCNFKVCVWVEKKVNEAAEKKETETVKNAGGEEKRTSTPTRSRSKFKSRSRSKSRSK</sequence>
<feature type="compositionally biased region" description="Basic and acidic residues" evidence="1">
    <location>
        <begin position="282"/>
        <end position="296"/>
    </location>
</feature>